<reference evidence="5" key="1">
    <citation type="submission" date="2025-08" db="UniProtKB">
        <authorList>
            <consortium name="RefSeq"/>
        </authorList>
    </citation>
    <scope>IDENTIFICATION</scope>
</reference>
<organism evidence="4 5">
    <name type="scientific">Acanthaster planci</name>
    <name type="common">Crown-of-thorns starfish</name>
    <dbReference type="NCBI Taxonomy" id="133434"/>
    <lineage>
        <taxon>Eukaryota</taxon>
        <taxon>Metazoa</taxon>
        <taxon>Echinodermata</taxon>
        <taxon>Eleutherozoa</taxon>
        <taxon>Asterozoa</taxon>
        <taxon>Asteroidea</taxon>
        <taxon>Valvatacea</taxon>
        <taxon>Valvatida</taxon>
        <taxon>Acanthasteridae</taxon>
        <taxon>Acanthaster</taxon>
    </lineage>
</organism>
<dbReference type="KEGG" id="aplc:110986039"/>
<dbReference type="CDD" id="cd00180">
    <property type="entry name" value="PKc"/>
    <property type="match status" value="1"/>
</dbReference>
<dbReference type="Proteomes" id="UP000694845">
    <property type="component" value="Unplaced"/>
</dbReference>
<dbReference type="GO" id="GO:0004672">
    <property type="term" value="F:protein kinase activity"/>
    <property type="evidence" value="ECO:0007669"/>
    <property type="project" value="InterPro"/>
</dbReference>
<dbReference type="PANTHER" id="PTHR48011">
    <property type="entry name" value="CCR4-NOT TRANSCRIPTIONAL COMPLEX SUBUNIT CAF120-RELATED"/>
    <property type="match status" value="1"/>
</dbReference>
<dbReference type="GO" id="GO:0005524">
    <property type="term" value="F:ATP binding"/>
    <property type="evidence" value="ECO:0007669"/>
    <property type="project" value="UniProtKB-UniRule"/>
</dbReference>
<keyword evidence="1" id="KW-0067">ATP-binding</keyword>
<feature type="domain" description="Protein kinase" evidence="3">
    <location>
        <begin position="339"/>
        <end position="609"/>
    </location>
</feature>
<evidence type="ECO:0000256" key="2">
    <source>
        <dbReference type="SAM" id="MobiDB-lite"/>
    </source>
</evidence>
<feature type="region of interest" description="Disordered" evidence="2">
    <location>
        <begin position="1"/>
        <end position="21"/>
    </location>
</feature>
<evidence type="ECO:0000313" key="5">
    <source>
        <dbReference type="RefSeq" id="XP_022103321.1"/>
    </source>
</evidence>
<dbReference type="PROSITE" id="PS00107">
    <property type="entry name" value="PROTEIN_KINASE_ATP"/>
    <property type="match status" value="1"/>
</dbReference>
<accession>A0A8B7ZJ57</accession>
<sequence length="609" mass="66391">MANTAQCLAHRPRRTPPMFRPTPAVITRAGTAAGPSGRFGALSQMFRRSRVAPLRTRSPDPPAPTPSQRTGAGRGNRKRWFACPWTSQSNNASRTAESNRAPRRRPCVLRSNRVGPIDDQAAMPSRGLGMHRAAAGANLDQSLQDILPEKSPPKLLGRLASLFSCCTGKRGGPTLGRSPASNPSRQETRDQEEPVGQTTEVTSRSPSRQRTQGSEKVGCCPHARPATVAPAKSPVFWVGSRDDSAQSNLSEGDDMGQAQPTARANTLRHQNHQNLKTVAHKQTIATAEDIRKATLELLSGSQSKPLSNEPPEQIEDDGDEYAGAPSIVEKDLRSVNKERRGPLILGRGQSGVVRLMRYRKPAGGSSLVAVKRFVGSSAHSHKAMAREIRALRAVEHCPIFPKLVGIISDQSFAQEFIGDPKSLQTLSIFQVIRQRKPSISVGNWAWILCDVIMGLSALHRSGWAHCDVQSNNVLLWRNWSNSGESKERWHGRIIDLGNAKRLTGPTSHCLTLTPTEKADYYRHCRHIAPEVVEGLAPYGVRSDVFGLGVLMSDIAHRIPAMSGLIPLANACLVAGPEQRPVLDSLVIELDVWCIDHTGQGFSPAEQNYV</sequence>
<dbReference type="SUPFAM" id="SSF56112">
    <property type="entry name" value="Protein kinase-like (PK-like)"/>
    <property type="match status" value="1"/>
</dbReference>
<proteinExistence type="predicted"/>
<gene>
    <name evidence="5" type="primary">LOC110986039</name>
</gene>
<feature type="region of interest" description="Disordered" evidence="2">
    <location>
        <begin position="169"/>
        <end position="225"/>
    </location>
</feature>
<dbReference type="PROSITE" id="PS50011">
    <property type="entry name" value="PROTEIN_KINASE_DOM"/>
    <property type="match status" value="1"/>
</dbReference>
<dbReference type="GO" id="GO:0007165">
    <property type="term" value="P:signal transduction"/>
    <property type="evidence" value="ECO:0007669"/>
    <property type="project" value="TreeGrafter"/>
</dbReference>
<name>A0A8B7ZJ57_ACAPL</name>
<dbReference type="AlphaFoldDB" id="A0A8B7ZJ57"/>
<dbReference type="GeneID" id="110986039"/>
<dbReference type="InterPro" id="IPR052751">
    <property type="entry name" value="Plant_MAPKKK"/>
</dbReference>
<dbReference type="InterPro" id="IPR017441">
    <property type="entry name" value="Protein_kinase_ATP_BS"/>
</dbReference>
<evidence type="ECO:0000256" key="1">
    <source>
        <dbReference type="PROSITE-ProRule" id="PRU10141"/>
    </source>
</evidence>
<keyword evidence="1" id="KW-0547">Nucleotide-binding</keyword>
<dbReference type="InterPro" id="IPR000719">
    <property type="entry name" value="Prot_kinase_dom"/>
</dbReference>
<dbReference type="PANTHER" id="PTHR48011:SF84">
    <property type="entry name" value="KINASE, PUTATIVE-RELATED"/>
    <property type="match status" value="1"/>
</dbReference>
<evidence type="ECO:0000313" key="4">
    <source>
        <dbReference type="Proteomes" id="UP000694845"/>
    </source>
</evidence>
<feature type="region of interest" description="Disordered" evidence="2">
    <location>
        <begin position="52"/>
        <end position="110"/>
    </location>
</feature>
<feature type="binding site" evidence="1">
    <location>
        <position position="371"/>
    </location>
    <ligand>
        <name>ATP</name>
        <dbReference type="ChEBI" id="CHEBI:30616"/>
    </ligand>
</feature>
<feature type="compositionally biased region" description="Polar residues" evidence="2">
    <location>
        <begin position="85"/>
        <end position="98"/>
    </location>
</feature>
<dbReference type="Pfam" id="PF00069">
    <property type="entry name" value="Pkinase"/>
    <property type="match status" value="1"/>
</dbReference>
<dbReference type="OMA" id="CRHIAPE"/>
<feature type="region of interest" description="Disordered" evidence="2">
    <location>
        <begin position="299"/>
        <end position="320"/>
    </location>
</feature>
<dbReference type="OrthoDB" id="5974690at2759"/>
<feature type="compositionally biased region" description="Polar residues" evidence="2">
    <location>
        <begin position="196"/>
        <end position="214"/>
    </location>
</feature>
<protein>
    <submittedName>
        <fullName evidence="5">Uncharacterized protein LOC110986039</fullName>
    </submittedName>
</protein>
<dbReference type="RefSeq" id="XP_022103321.1">
    <property type="nucleotide sequence ID" value="XM_022247629.1"/>
</dbReference>
<dbReference type="Gene3D" id="3.30.200.20">
    <property type="entry name" value="Phosphorylase Kinase, domain 1"/>
    <property type="match status" value="1"/>
</dbReference>
<evidence type="ECO:0000259" key="3">
    <source>
        <dbReference type="PROSITE" id="PS50011"/>
    </source>
</evidence>
<keyword evidence="4" id="KW-1185">Reference proteome</keyword>
<dbReference type="InterPro" id="IPR011009">
    <property type="entry name" value="Kinase-like_dom_sf"/>
</dbReference>
<feature type="region of interest" description="Disordered" evidence="2">
    <location>
        <begin position="238"/>
        <end position="259"/>
    </location>
</feature>
<dbReference type="Gene3D" id="1.10.510.10">
    <property type="entry name" value="Transferase(Phosphotransferase) domain 1"/>
    <property type="match status" value="1"/>
</dbReference>